<proteinExistence type="predicted"/>
<comment type="caution">
    <text evidence="3">The sequence shown here is derived from an EMBL/GenBank/DDBJ whole genome shotgun (WGS) entry which is preliminary data.</text>
</comment>
<dbReference type="Proteomes" id="UP000563426">
    <property type="component" value="Unassembled WGS sequence"/>
</dbReference>
<dbReference type="AlphaFoldDB" id="A0A7Y4KHQ9"/>
<evidence type="ECO:0000313" key="4">
    <source>
        <dbReference type="Proteomes" id="UP000563426"/>
    </source>
</evidence>
<sequence>MDEQEADNVFRQLISILGGLGLGWVAAQVLEQVRVGQTKRESVPMEQLELPRDTLSSQLEVPRGGTRGRKPQRKKEELIKTLEYSRKDRLRLLLDGIKRTVIQTADMESEATEFFRQEKSDDVRFEPDEEEPGEAIRLGQAIGGRKEALGKLGALISELREQIDAN</sequence>
<dbReference type="RefSeq" id="WP_171434714.1">
    <property type="nucleotide sequence ID" value="NZ_JABFJV010000050.1"/>
</dbReference>
<organism evidence="3 4">
    <name type="scientific">Corallococcus exercitus</name>
    <dbReference type="NCBI Taxonomy" id="2316736"/>
    <lineage>
        <taxon>Bacteria</taxon>
        <taxon>Pseudomonadati</taxon>
        <taxon>Myxococcota</taxon>
        <taxon>Myxococcia</taxon>
        <taxon>Myxococcales</taxon>
        <taxon>Cystobacterineae</taxon>
        <taxon>Myxococcaceae</taxon>
        <taxon>Corallococcus</taxon>
    </lineage>
</organism>
<keyword evidence="2" id="KW-0812">Transmembrane</keyword>
<evidence type="ECO:0000313" key="3">
    <source>
        <dbReference type="EMBL" id="NOK33882.1"/>
    </source>
</evidence>
<gene>
    <name evidence="3" type="ORF">HMI49_11795</name>
</gene>
<keyword evidence="4" id="KW-1185">Reference proteome</keyword>
<evidence type="ECO:0000256" key="2">
    <source>
        <dbReference type="SAM" id="Phobius"/>
    </source>
</evidence>
<reference evidence="3 4" key="1">
    <citation type="submission" date="2020-05" db="EMBL/GenBank/DDBJ databases">
        <authorList>
            <person name="Whitworth D."/>
        </authorList>
    </citation>
    <scope>NUCLEOTIDE SEQUENCE [LARGE SCALE GENOMIC DNA]</scope>
    <source>
        <strain evidence="3 4">AB043B</strain>
    </source>
</reference>
<dbReference type="EMBL" id="JABFJV010000050">
    <property type="protein sequence ID" value="NOK33882.1"/>
    <property type="molecule type" value="Genomic_DNA"/>
</dbReference>
<protein>
    <submittedName>
        <fullName evidence="3">Uncharacterized protein</fullName>
    </submittedName>
</protein>
<keyword evidence="2" id="KW-1133">Transmembrane helix</keyword>
<feature type="transmembrane region" description="Helical" evidence="2">
    <location>
        <begin position="12"/>
        <end position="30"/>
    </location>
</feature>
<name>A0A7Y4KHQ9_9BACT</name>
<keyword evidence="2" id="KW-0472">Membrane</keyword>
<accession>A0A7Y4KHQ9</accession>
<evidence type="ECO:0000256" key="1">
    <source>
        <dbReference type="SAM" id="MobiDB-lite"/>
    </source>
</evidence>
<feature type="region of interest" description="Disordered" evidence="1">
    <location>
        <begin position="51"/>
        <end position="74"/>
    </location>
</feature>